<dbReference type="EMBL" id="DS547128">
    <property type="protein sequence ID" value="EDR02756.1"/>
    <property type="molecule type" value="Genomic_DNA"/>
</dbReference>
<reference evidence="1 2" key="1">
    <citation type="journal article" date="2008" name="Nature">
        <title>The genome of Laccaria bicolor provides insights into mycorrhizal symbiosis.</title>
        <authorList>
            <person name="Martin F."/>
            <person name="Aerts A."/>
            <person name="Ahren D."/>
            <person name="Brun A."/>
            <person name="Danchin E.G.J."/>
            <person name="Duchaussoy F."/>
            <person name="Gibon J."/>
            <person name="Kohler A."/>
            <person name="Lindquist E."/>
            <person name="Pereda V."/>
            <person name="Salamov A."/>
            <person name="Shapiro H.J."/>
            <person name="Wuyts J."/>
            <person name="Blaudez D."/>
            <person name="Buee M."/>
            <person name="Brokstein P."/>
            <person name="Canbaeck B."/>
            <person name="Cohen D."/>
            <person name="Courty P.E."/>
            <person name="Coutinho P.M."/>
            <person name="Delaruelle C."/>
            <person name="Detter J.C."/>
            <person name="Deveau A."/>
            <person name="DiFazio S."/>
            <person name="Duplessis S."/>
            <person name="Fraissinet-Tachet L."/>
            <person name="Lucic E."/>
            <person name="Frey-Klett P."/>
            <person name="Fourrey C."/>
            <person name="Feussner I."/>
            <person name="Gay G."/>
            <person name="Grimwood J."/>
            <person name="Hoegger P.J."/>
            <person name="Jain P."/>
            <person name="Kilaru S."/>
            <person name="Labbe J."/>
            <person name="Lin Y.C."/>
            <person name="Legue V."/>
            <person name="Le Tacon F."/>
            <person name="Marmeisse R."/>
            <person name="Melayah D."/>
            <person name="Montanini B."/>
            <person name="Muratet M."/>
            <person name="Nehls U."/>
            <person name="Niculita-Hirzel H."/>
            <person name="Oudot-Le Secq M.P."/>
            <person name="Peter M."/>
            <person name="Quesneville H."/>
            <person name="Rajashekar B."/>
            <person name="Reich M."/>
            <person name="Rouhier N."/>
            <person name="Schmutz J."/>
            <person name="Yin T."/>
            <person name="Chalot M."/>
            <person name="Henrissat B."/>
            <person name="Kuees U."/>
            <person name="Lucas S."/>
            <person name="Van de Peer Y."/>
            <person name="Podila G.K."/>
            <person name="Polle A."/>
            <person name="Pukkila P.J."/>
            <person name="Richardson P.M."/>
            <person name="Rouze P."/>
            <person name="Sanders I.R."/>
            <person name="Stajich J.E."/>
            <person name="Tunlid A."/>
            <person name="Tuskan G."/>
            <person name="Grigoriev I.V."/>
        </authorList>
    </citation>
    <scope>NUCLEOTIDE SEQUENCE [LARGE SCALE GENOMIC DNA]</scope>
    <source>
        <strain evidence="2">S238N-H82 / ATCC MYA-4686</strain>
    </source>
</reference>
<proteinExistence type="predicted"/>
<dbReference type="OrthoDB" id="3104882at2759"/>
<evidence type="ECO:0000313" key="2">
    <source>
        <dbReference type="Proteomes" id="UP000001194"/>
    </source>
</evidence>
<evidence type="ECO:0000313" key="1">
    <source>
        <dbReference type="EMBL" id="EDR02756.1"/>
    </source>
</evidence>
<keyword evidence="2" id="KW-1185">Reference proteome</keyword>
<protein>
    <submittedName>
        <fullName evidence="1">Predicted protein</fullName>
    </submittedName>
</protein>
<dbReference type="AlphaFoldDB" id="B0DRB5"/>
<accession>B0DRB5</accession>
<dbReference type="KEGG" id="lbc:LACBIDRAFT_307970"/>
<dbReference type="GeneID" id="6082201"/>
<dbReference type="InParanoid" id="B0DRB5"/>
<dbReference type="HOGENOM" id="CLU_2151721_0_0_1"/>
<organism evidence="2">
    <name type="scientific">Laccaria bicolor (strain S238N-H82 / ATCC MYA-4686)</name>
    <name type="common">Bicoloured deceiver</name>
    <name type="synonym">Laccaria laccata var. bicolor</name>
    <dbReference type="NCBI Taxonomy" id="486041"/>
    <lineage>
        <taxon>Eukaryota</taxon>
        <taxon>Fungi</taxon>
        <taxon>Dikarya</taxon>
        <taxon>Basidiomycota</taxon>
        <taxon>Agaricomycotina</taxon>
        <taxon>Agaricomycetes</taxon>
        <taxon>Agaricomycetidae</taxon>
        <taxon>Agaricales</taxon>
        <taxon>Agaricineae</taxon>
        <taxon>Hydnangiaceae</taxon>
        <taxon>Laccaria</taxon>
    </lineage>
</organism>
<gene>
    <name evidence="1" type="ORF">LACBIDRAFT_307970</name>
</gene>
<name>B0DRB5_LACBS</name>
<sequence>MKKRDPPHNTLKHLYRAHSSASHYRQCYPPPTPLTSSRFASHLKRDILQPQPIPRNNSSILPSAHHNLGASLGMSTNDIDDCWDLLQDYVWEIPGIAAYIKGLSFVQTIRWPCGLS</sequence>
<dbReference type="RefSeq" id="XP_001886466.1">
    <property type="nucleotide sequence ID" value="XM_001886431.1"/>
</dbReference>
<dbReference type="Proteomes" id="UP000001194">
    <property type="component" value="Unassembled WGS sequence"/>
</dbReference>